<accession>A0A1E5BHT3</accession>
<dbReference type="Proteomes" id="UP000094741">
    <property type="component" value="Unassembled WGS sequence"/>
</dbReference>
<proteinExistence type="predicted"/>
<feature type="signal peptide" evidence="1">
    <location>
        <begin position="1"/>
        <end position="18"/>
    </location>
</feature>
<gene>
    <name evidence="2" type="ORF">A1QO_18980</name>
</gene>
<feature type="chain" id="PRO_5009171625" evidence="1">
    <location>
        <begin position="19"/>
        <end position="87"/>
    </location>
</feature>
<organism evidence="2 3">
    <name type="scientific">Vibrio genomosp. F10 str. ZF-129</name>
    <dbReference type="NCBI Taxonomy" id="1187848"/>
    <lineage>
        <taxon>Bacteria</taxon>
        <taxon>Pseudomonadati</taxon>
        <taxon>Pseudomonadota</taxon>
        <taxon>Gammaproteobacteria</taxon>
        <taxon>Vibrionales</taxon>
        <taxon>Vibrionaceae</taxon>
        <taxon>Vibrio</taxon>
    </lineage>
</organism>
<keyword evidence="1" id="KW-0732">Signal</keyword>
<dbReference type="RefSeq" id="WP_017041388.1">
    <property type="nucleotide sequence ID" value="NZ_AJYQ02000040.1"/>
</dbReference>
<dbReference type="EMBL" id="AJYQ02000040">
    <property type="protein sequence ID" value="OEE36502.1"/>
    <property type="molecule type" value="Genomic_DNA"/>
</dbReference>
<sequence>MFKSLLVSLLLFSFTAIGSESKEHPLATQLQQQLDHQLQLAINAMNDPKIIEAKAQFARNLFDALLKKGFTEEQALVLVSGSLSSKL</sequence>
<protein>
    <submittedName>
        <fullName evidence="2">Uncharacterized protein</fullName>
    </submittedName>
</protein>
<evidence type="ECO:0000313" key="2">
    <source>
        <dbReference type="EMBL" id="OEE36502.1"/>
    </source>
</evidence>
<reference evidence="2 3" key="1">
    <citation type="journal article" date="2012" name="Science">
        <title>Ecological populations of bacteria act as socially cohesive units of antibiotic production and resistance.</title>
        <authorList>
            <person name="Cordero O.X."/>
            <person name="Wildschutte H."/>
            <person name="Kirkup B."/>
            <person name="Proehl S."/>
            <person name="Ngo L."/>
            <person name="Hussain F."/>
            <person name="Le Roux F."/>
            <person name="Mincer T."/>
            <person name="Polz M.F."/>
        </authorList>
    </citation>
    <scope>NUCLEOTIDE SEQUENCE [LARGE SCALE GENOMIC DNA]</scope>
    <source>
        <strain evidence="2 3">ZF-129</strain>
    </source>
</reference>
<evidence type="ECO:0000256" key="1">
    <source>
        <dbReference type="SAM" id="SignalP"/>
    </source>
</evidence>
<name>A0A1E5BHT3_9VIBR</name>
<comment type="caution">
    <text evidence="2">The sequence shown here is derived from an EMBL/GenBank/DDBJ whole genome shotgun (WGS) entry which is preliminary data.</text>
</comment>
<dbReference type="STRING" id="1187848.A1QO_18980"/>
<evidence type="ECO:0000313" key="3">
    <source>
        <dbReference type="Proteomes" id="UP000094741"/>
    </source>
</evidence>
<dbReference type="AlphaFoldDB" id="A0A1E5BHT3"/>